<reference evidence="1 2" key="1">
    <citation type="journal article" date="2019" name="Genome Biol. Evol.">
        <title>Insights into the evolution of the New World diploid cottons (Gossypium, subgenus Houzingenia) based on genome sequencing.</title>
        <authorList>
            <person name="Grover C.E."/>
            <person name="Arick M.A. 2nd"/>
            <person name="Thrash A."/>
            <person name="Conover J.L."/>
            <person name="Sanders W.S."/>
            <person name="Peterson D.G."/>
            <person name="Frelichowski J.E."/>
            <person name="Scheffler J.A."/>
            <person name="Scheffler B.E."/>
            <person name="Wendel J.F."/>
        </authorList>
    </citation>
    <scope>NUCLEOTIDE SEQUENCE [LARGE SCALE GENOMIC DNA]</scope>
    <source>
        <strain evidence="1">157</strain>
        <tissue evidence="1">Leaf</tissue>
    </source>
</reference>
<evidence type="ECO:0000313" key="2">
    <source>
        <dbReference type="Proteomes" id="UP000593572"/>
    </source>
</evidence>
<organism evidence="1 2">
    <name type="scientific">Gossypium lobatum</name>
    <dbReference type="NCBI Taxonomy" id="34289"/>
    <lineage>
        <taxon>Eukaryota</taxon>
        <taxon>Viridiplantae</taxon>
        <taxon>Streptophyta</taxon>
        <taxon>Embryophyta</taxon>
        <taxon>Tracheophyta</taxon>
        <taxon>Spermatophyta</taxon>
        <taxon>Magnoliopsida</taxon>
        <taxon>eudicotyledons</taxon>
        <taxon>Gunneridae</taxon>
        <taxon>Pentapetalae</taxon>
        <taxon>rosids</taxon>
        <taxon>malvids</taxon>
        <taxon>Malvales</taxon>
        <taxon>Malvaceae</taxon>
        <taxon>Malvoideae</taxon>
        <taxon>Gossypium</taxon>
    </lineage>
</organism>
<sequence>MFYICWLLKLPNRVKETFLVLIFGARNSV</sequence>
<dbReference type="AlphaFoldDB" id="A0A7J8LL36"/>
<protein>
    <submittedName>
        <fullName evidence="1">Uncharacterized protein</fullName>
    </submittedName>
</protein>
<keyword evidence="2" id="KW-1185">Reference proteome</keyword>
<dbReference type="Proteomes" id="UP000593572">
    <property type="component" value="Unassembled WGS sequence"/>
</dbReference>
<name>A0A7J8LL36_9ROSI</name>
<proteinExistence type="predicted"/>
<gene>
    <name evidence="1" type="ORF">Golob_012372</name>
</gene>
<comment type="caution">
    <text evidence="1">The sequence shown here is derived from an EMBL/GenBank/DDBJ whole genome shotgun (WGS) entry which is preliminary data.</text>
</comment>
<dbReference type="EMBL" id="JABEZX010000004">
    <property type="protein sequence ID" value="MBA0553165.1"/>
    <property type="molecule type" value="Genomic_DNA"/>
</dbReference>
<evidence type="ECO:0000313" key="1">
    <source>
        <dbReference type="EMBL" id="MBA0553165.1"/>
    </source>
</evidence>
<accession>A0A7J8LL36</accession>